<evidence type="ECO:0000256" key="1">
    <source>
        <dbReference type="ARBA" id="ARBA00004651"/>
    </source>
</evidence>
<comment type="caution">
    <text evidence="8">The sequence shown here is derived from an EMBL/GenBank/DDBJ whole genome shotgun (WGS) entry which is preliminary data.</text>
</comment>
<feature type="transmembrane region" description="Helical" evidence="6">
    <location>
        <begin position="6"/>
        <end position="23"/>
    </location>
</feature>
<dbReference type="Proteomes" id="UP001595896">
    <property type="component" value="Unassembled WGS sequence"/>
</dbReference>
<proteinExistence type="predicted"/>
<evidence type="ECO:0000256" key="3">
    <source>
        <dbReference type="ARBA" id="ARBA00022692"/>
    </source>
</evidence>
<evidence type="ECO:0000256" key="4">
    <source>
        <dbReference type="ARBA" id="ARBA00022989"/>
    </source>
</evidence>
<sequence>MLWLSSMVFISVTLAAGAVFVYLSEKALQRERVARFVTGYGVEKEEEPERSFYERVIAPLWNRSRKKQQRKLRSADVRKLELLLLQAGSPYGMGPAEFRLMQKLVTVMLALFTAALGIVLQLEMAAILLMTAAVMLLSLVVPKLMLKNRAKARSKEALQLLPDTMDLFTISLEAGLGFDSAIAKVTEKKAGVLSNEFKTYLEEVRLGKTRKEALSAINDRLHVEELRTLIYNINQAEKLGIGMVSVLRVQTEDIRLRRKQRIEEKAMKAPVKMLFPLVFFIFPTLFIILLAPAALQMMEAFSK</sequence>
<keyword evidence="4 6" id="KW-1133">Transmembrane helix</keyword>
<evidence type="ECO:0000259" key="7">
    <source>
        <dbReference type="Pfam" id="PF00482"/>
    </source>
</evidence>
<evidence type="ECO:0000256" key="5">
    <source>
        <dbReference type="ARBA" id="ARBA00023136"/>
    </source>
</evidence>
<reference evidence="9" key="1">
    <citation type="journal article" date="2019" name="Int. J. Syst. Evol. Microbiol.">
        <title>The Global Catalogue of Microorganisms (GCM) 10K type strain sequencing project: providing services to taxonomists for standard genome sequencing and annotation.</title>
        <authorList>
            <consortium name="The Broad Institute Genomics Platform"/>
            <consortium name="The Broad Institute Genome Sequencing Center for Infectious Disease"/>
            <person name="Wu L."/>
            <person name="Ma J."/>
        </authorList>
    </citation>
    <scope>NUCLEOTIDE SEQUENCE [LARGE SCALE GENOMIC DNA]</scope>
    <source>
        <strain evidence="9">JCM 12165</strain>
    </source>
</reference>
<organism evidence="8 9">
    <name type="scientific">Bacillus daqingensis</name>
    <dbReference type="NCBI Taxonomy" id="872396"/>
    <lineage>
        <taxon>Bacteria</taxon>
        <taxon>Bacillati</taxon>
        <taxon>Bacillota</taxon>
        <taxon>Bacilli</taxon>
        <taxon>Bacillales</taxon>
        <taxon>Bacillaceae</taxon>
        <taxon>Bacillus</taxon>
    </lineage>
</organism>
<keyword evidence="3 6" id="KW-0812">Transmembrane</keyword>
<dbReference type="PANTHER" id="PTHR35007:SF2">
    <property type="entry name" value="PILUS ASSEMBLE PROTEIN"/>
    <property type="match status" value="1"/>
</dbReference>
<accession>A0ABV9NVD1</accession>
<keyword evidence="5 6" id="KW-0472">Membrane</keyword>
<protein>
    <submittedName>
        <fullName evidence="8">Type II secretion system F family protein</fullName>
    </submittedName>
</protein>
<feature type="transmembrane region" description="Helical" evidence="6">
    <location>
        <begin position="274"/>
        <end position="295"/>
    </location>
</feature>
<feature type="transmembrane region" description="Helical" evidence="6">
    <location>
        <begin position="100"/>
        <end position="120"/>
    </location>
</feature>
<dbReference type="EMBL" id="JBHSGK010000013">
    <property type="protein sequence ID" value="MFC4737252.1"/>
    <property type="molecule type" value="Genomic_DNA"/>
</dbReference>
<evidence type="ECO:0000313" key="8">
    <source>
        <dbReference type="EMBL" id="MFC4737252.1"/>
    </source>
</evidence>
<comment type="subcellular location">
    <subcellularLocation>
        <location evidence="1">Cell membrane</location>
        <topology evidence="1">Multi-pass membrane protein</topology>
    </subcellularLocation>
</comment>
<dbReference type="Pfam" id="PF00482">
    <property type="entry name" value="T2SSF"/>
    <property type="match status" value="1"/>
</dbReference>
<gene>
    <name evidence="8" type="ORF">ACFO4L_11685</name>
</gene>
<keyword evidence="2" id="KW-1003">Cell membrane</keyword>
<name>A0ABV9NVD1_9BACI</name>
<keyword evidence="9" id="KW-1185">Reference proteome</keyword>
<feature type="domain" description="Type II secretion system protein GspF" evidence="7">
    <location>
        <begin position="166"/>
        <end position="290"/>
    </location>
</feature>
<dbReference type="PANTHER" id="PTHR35007">
    <property type="entry name" value="INTEGRAL MEMBRANE PROTEIN-RELATED"/>
    <property type="match status" value="1"/>
</dbReference>
<evidence type="ECO:0000256" key="2">
    <source>
        <dbReference type="ARBA" id="ARBA00022475"/>
    </source>
</evidence>
<feature type="transmembrane region" description="Helical" evidence="6">
    <location>
        <begin position="126"/>
        <end position="146"/>
    </location>
</feature>
<evidence type="ECO:0000313" key="9">
    <source>
        <dbReference type="Proteomes" id="UP001595896"/>
    </source>
</evidence>
<evidence type="ECO:0000256" key="6">
    <source>
        <dbReference type="SAM" id="Phobius"/>
    </source>
</evidence>
<dbReference type="InterPro" id="IPR018076">
    <property type="entry name" value="T2SS_GspF_dom"/>
</dbReference>
<dbReference type="RefSeq" id="WP_377909854.1">
    <property type="nucleotide sequence ID" value="NZ_JBHSGK010000013.1"/>
</dbReference>